<evidence type="ECO:0000256" key="1">
    <source>
        <dbReference type="ARBA" id="ARBA00022723"/>
    </source>
</evidence>
<dbReference type="InterPro" id="IPR052360">
    <property type="entry name" value="Transcr_Regulatory_Proteins"/>
</dbReference>
<keyword evidence="8" id="KW-1185">Reference proteome</keyword>
<evidence type="ECO:0000256" key="6">
    <source>
        <dbReference type="ARBA" id="ARBA00023242"/>
    </source>
</evidence>
<dbReference type="EMBL" id="JAKLMC020000009">
    <property type="protein sequence ID" value="KAK5954322.1"/>
    <property type="molecule type" value="Genomic_DNA"/>
</dbReference>
<evidence type="ECO:0000256" key="2">
    <source>
        <dbReference type="ARBA" id="ARBA00022833"/>
    </source>
</evidence>
<accession>A0AAN8INM1</accession>
<dbReference type="Proteomes" id="UP001316803">
    <property type="component" value="Unassembled WGS sequence"/>
</dbReference>
<reference evidence="7 8" key="1">
    <citation type="submission" date="2022-12" db="EMBL/GenBank/DDBJ databases">
        <title>Genomic features and morphological characterization of a novel Knufia sp. strain isolated from spacecraft assembly facility.</title>
        <authorList>
            <person name="Teixeira M."/>
            <person name="Chander A.M."/>
            <person name="Stajich J.E."/>
            <person name="Venkateswaran K."/>
        </authorList>
    </citation>
    <scope>NUCLEOTIDE SEQUENCE [LARGE SCALE GENOMIC DNA]</scope>
    <source>
        <strain evidence="7 8">FJI-L2-BK-P2</strain>
    </source>
</reference>
<evidence type="ECO:0000256" key="3">
    <source>
        <dbReference type="ARBA" id="ARBA00023015"/>
    </source>
</evidence>
<dbReference type="GO" id="GO:0046872">
    <property type="term" value="F:metal ion binding"/>
    <property type="evidence" value="ECO:0007669"/>
    <property type="project" value="UniProtKB-KW"/>
</dbReference>
<evidence type="ECO:0000313" key="7">
    <source>
        <dbReference type="EMBL" id="KAK5954322.1"/>
    </source>
</evidence>
<dbReference type="PANTHER" id="PTHR36206">
    <property type="entry name" value="ASPERCRYPTIN BIOSYNTHESIS CLUSTER-SPECIFIC TRANSCRIPTION REGULATOR ATNN-RELATED"/>
    <property type="match status" value="1"/>
</dbReference>
<dbReference type="PANTHER" id="PTHR36206:SF12">
    <property type="entry name" value="ASPERCRYPTIN BIOSYNTHESIS CLUSTER-SPECIFIC TRANSCRIPTION REGULATOR ATNN-RELATED"/>
    <property type="match status" value="1"/>
</dbReference>
<proteinExistence type="predicted"/>
<evidence type="ECO:0000256" key="5">
    <source>
        <dbReference type="ARBA" id="ARBA00023163"/>
    </source>
</evidence>
<keyword evidence="5" id="KW-0804">Transcription</keyword>
<comment type="caution">
    <text evidence="7">The sequence shown here is derived from an EMBL/GenBank/DDBJ whole genome shotgun (WGS) entry which is preliminary data.</text>
</comment>
<dbReference type="AlphaFoldDB" id="A0AAN8INM1"/>
<protein>
    <submittedName>
        <fullName evidence="7">Uncharacterized protein</fullName>
    </submittedName>
</protein>
<sequence length="456" mass="50615">MSTGRICDGPRPVQAIIFQHEQPHRTKSKSPSPNNSITPQAWLNFSSERRAFSFFLQRVVPALSGALDSGLWSVLVPRIAASSAVVRYTIFAIAHFWEHPVRRIEDGQIDICPLSQKHLAALTWQSKALSTDLAQTGQADTSDVLLKCVLFASLEFQQNNFRAGLRLIRTAFAMLAPYLTAGCSGMQASLSDEIVCTLLPVLMRSSCVIFTSWEDVCTGLPSTTSIEDLQAAVFRGLRTVYAGLKDVYLARRSNLHDQIDRLHMKQAQTKYTLQSLKDCLSGIMEIKAESPHSAARALHDYCSIGLSWVDFLTNISESACNNSVDFLSLILQHTRRIESDANTLYPHAVSTTFFRDMTIRPLAYLVAVFAPNVQLRTKALAMLGHTKASPNAQLHAIVMSLEGGIIDAAHPSFKNMYQVDYGPTQQPQVLHKVYDIPMLSSEPAWQHPEPLYAEPV</sequence>
<dbReference type="GO" id="GO:0003677">
    <property type="term" value="F:DNA binding"/>
    <property type="evidence" value="ECO:0007669"/>
    <property type="project" value="UniProtKB-KW"/>
</dbReference>
<evidence type="ECO:0000313" key="8">
    <source>
        <dbReference type="Proteomes" id="UP001316803"/>
    </source>
</evidence>
<keyword evidence="3" id="KW-0805">Transcription regulation</keyword>
<keyword evidence="1" id="KW-0479">Metal-binding</keyword>
<keyword evidence="6" id="KW-0539">Nucleus</keyword>
<evidence type="ECO:0000256" key="4">
    <source>
        <dbReference type="ARBA" id="ARBA00023125"/>
    </source>
</evidence>
<keyword evidence="2" id="KW-0862">Zinc</keyword>
<gene>
    <name evidence="7" type="ORF">OHC33_004895</name>
</gene>
<keyword evidence="4" id="KW-0238">DNA-binding</keyword>
<name>A0AAN8INM1_9EURO</name>
<organism evidence="7 8">
    <name type="scientific">Knufia fluminis</name>
    <dbReference type="NCBI Taxonomy" id="191047"/>
    <lineage>
        <taxon>Eukaryota</taxon>
        <taxon>Fungi</taxon>
        <taxon>Dikarya</taxon>
        <taxon>Ascomycota</taxon>
        <taxon>Pezizomycotina</taxon>
        <taxon>Eurotiomycetes</taxon>
        <taxon>Chaetothyriomycetidae</taxon>
        <taxon>Chaetothyriales</taxon>
        <taxon>Trichomeriaceae</taxon>
        <taxon>Knufia</taxon>
    </lineage>
</organism>